<proteinExistence type="predicted"/>
<geneLocation type="plasmid" evidence="1">
    <name>pVAPN2012</name>
</geneLocation>
<protein>
    <submittedName>
        <fullName evidence="1">Uncharacterized protein</fullName>
    </submittedName>
</protein>
<gene>
    <name evidence="1" type="ORF">pVAPN2012_0001</name>
</gene>
<organism evidence="1">
    <name type="scientific">Rhodococcus hoagii</name>
    <name type="common">Corynebacterium equii</name>
    <dbReference type="NCBI Taxonomy" id="43767"/>
    <lineage>
        <taxon>Bacteria</taxon>
        <taxon>Bacillati</taxon>
        <taxon>Actinomycetota</taxon>
        <taxon>Actinomycetes</taxon>
        <taxon>Mycobacteriales</taxon>
        <taxon>Nocardiaceae</taxon>
        <taxon>Prescottella</taxon>
    </lineage>
</organism>
<evidence type="ECO:0000313" key="1">
    <source>
        <dbReference type="EMBL" id="AKF15958.1"/>
    </source>
</evidence>
<dbReference type="EMBL" id="KP851975">
    <property type="protein sequence ID" value="AKF15958.1"/>
    <property type="molecule type" value="Genomic_DNA"/>
</dbReference>
<name>A0A0F6SK98_RHOHA</name>
<accession>A0A0F6SK98</accession>
<dbReference type="AlphaFoldDB" id="A0A0F6SK98"/>
<sequence>MVRVRRVAVGLSVVGLVLAVGGCGSGDEAGSRTTDIEAVAAAAPLPDRVVVRQPGYVDIGFPAEAVPAWPGPDPYEFLEPSPPSGSRGEIVGEQAEAVYEAALDNPGDLWNVGGIVRWLVVEPL</sequence>
<reference evidence="1" key="1">
    <citation type="journal article" date="2015" name="Infect. Immun.">
        <title>An Invertron-Like Linear Plasmid Mediates Intracellular Survival and Virulence in Bovine Isolates of Rhodococcus equi.</title>
        <authorList>
            <person name="Valero-Rello A."/>
            <person name="Hapeshi A."/>
            <person name="Anastasi E."/>
            <person name="Alvarez S."/>
            <person name="Scortti M."/>
            <person name="Meijer W.G."/>
            <person name="MacArthur I."/>
            <person name="Vazquez-Boland J.A."/>
        </authorList>
    </citation>
    <scope>NUCLEOTIDE SEQUENCE</scope>
    <source>
        <strain evidence="1">PAM2012</strain>
        <plasmid evidence="1">pVAPN2012</plasmid>
    </source>
</reference>
<dbReference type="PROSITE" id="PS51257">
    <property type="entry name" value="PROKAR_LIPOPROTEIN"/>
    <property type="match status" value="1"/>
</dbReference>
<keyword evidence="1" id="KW-0614">Plasmid</keyword>